<protein>
    <recommendedName>
        <fullName evidence="2 5">Basal-body rod modification protein FlgD</fullName>
    </recommendedName>
</protein>
<reference evidence="8 9" key="1">
    <citation type="submission" date="2015-04" db="EMBL/GenBank/DDBJ databases">
        <title>The draft genome sequence of Roseovarius sp.R12b.</title>
        <authorList>
            <person name="Li G."/>
            <person name="Lai Q."/>
            <person name="Shao Z."/>
            <person name="Yan P."/>
        </authorList>
    </citation>
    <scope>NUCLEOTIDE SEQUENCE [LARGE SCALE GENOMIC DNA]</scope>
    <source>
        <strain evidence="8 9">R12B</strain>
    </source>
</reference>
<keyword evidence="9" id="KW-1185">Reference proteome</keyword>
<dbReference type="Proteomes" id="UP000051295">
    <property type="component" value="Unassembled WGS sequence"/>
</dbReference>
<dbReference type="EMBL" id="LAXJ01000020">
    <property type="protein sequence ID" value="KRS11366.1"/>
    <property type="molecule type" value="Genomic_DNA"/>
</dbReference>
<sequence length="223" mass="23421">MDISTLSATAAGTGSRGSASSAGESSVLSSDFETFIRMLTVQMENQDPLNPMESTEFATQLATFSSVEQQVKTNDLLSALGAQMGLMGVSQLSGWIGMEGRAIAPVVFDGAPVALTVSGDTIADRHELVVRDSAGTEVQRLEVSGDREEIAWLGTDRDGNLLPSGTYDISVESYSGDEIVGSTPAQVHGRIIEARTEAGQTVLVMESGQEVPASALLGLRLPR</sequence>
<accession>A0A0T5NRM3</accession>
<evidence type="ECO:0000256" key="3">
    <source>
        <dbReference type="ARBA" id="ARBA00022795"/>
    </source>
</evidence>
<dbReference type="PATRIC" id="fig|1641875.4.peg.1953"/>
<dbReference type="Gene3D" id="2.60.40.4070">
    <property type="match status" value="1"/>
</dbReference>
<dbReference type="STRING" id="1641875.XM53_17270"/>
<feature type="domain" description="FlgD/Vpr Ig-like" evidence="7">
    <location>
        <begin position="108"/>
        <end position="177"/>
    </location>
</feature>
<dbReference type="Pfam" id="PF03963">
    <property type="entry name" value="FlgD"/>
    <property type="match status" value="1"/>
</dbReference>
<dbReference type="AlphaFoldDB" id="A0A0T5NRM3"/>
<dbReference type="GO" id="GO:0044781">
    <property type="term" value="P:bacterial-type flagellum organization"/>
    <property type="evidence" value="ECO:0007669"/>
    <property type="project" value="UniProtKB-UniRule"/>
</dbReference>
<comment type="caution">
    <text evidence="8">The sequence shown here is derived from an EMBL/GenBank/DDBJ whole genome shotgun (WGS) entry which is preliminary data.</text>
</comment>
<comment type="function">
    <text evidence="4 5">Required for flagellar hook formation. May act as a scaffolding protein.</text>
</comment>
<name>A0A0T5NRM3_9RHOB</name>
<dbReference type="InterPro" id="IPR005648">
    <property type="entry name" value="FlgD"/>
</dbReference>
<evidence type="ECO:0000259" key="7">
    <source>
        <dbReference type="Pfam" id="PF13860"/>
    </source>
</evidence>
<evidence type="ECO:0000313" key="9">
    <source>
        <dbReference type="Proteomes" id="UP000051295"/>
    </source>
</evidence>
<dbReference type="NCBIfam" id="NF009453">
    <property type="entry name" value="PRK12813.1"/>
    <property type="match status" value="1"/>
</dbReference>
<dbReference type="InterPro" id="IPR025965">
    <property type="entry name" value="FlgD/Vpr_Ig-like"/>
</dbReference>
<evidence type="ECO:0000256" key="6">
    <source>
        <dbReference type="SAM" id="MobiDB-lite"/>
    </source>
</evidence>
<evidence type="ECO:0000256" key="4">
    <source>
        <dbReference type="ARBA" id="ARBA00024746"/>
    </source>
</evidence>
<dbReference type="OrthoDB" id="9785233at2"/>
<dbReference type="Pfam" id="PF13860">
    <property type="entry name" value="FlgD_ig"/>
    <property type="match status" value="1"/>
</dbReference>
<evidence type="ECO:0000256" key="5">
    <source>
        <dbReference type="RuleBase" id="RU362076"/>
    </source>
</evidence>
<gene>
    <name evidence="8" type="ORF">XM53_17270</name>
</gene>
<organism evidence="8 9">
    <name type="scientific">Roseovarius atlanticus</name>
    <dbReference type="NCBI Taxonomy" id="1641875"/>
    <lineage>
        <taxon>Bacteria</taxon>
        <taxon>Pseudomonadati</taxon>
        <taxon>Pseudomonadota</taxon>
        <taxon>Alphaproteobacteria</taxon>
        <taxon>Rhodobacterales</taxon>
        <taxon>Roseobacteraceae</taxon>
        <taxon>Roseovarius</taxon>
    </lineage>
</organism>
<dbReference type="RefSeq" id="WP_057795572.1">
    <property type="nucleotide sequence ID" value="NZ_LAXJ01000020.1"/>
</dbReference>
<evidence type="ECO:0000256" key="2">
    <source>
        <dbReference type="ARBA" id="ARBA00016013"/>
    </source>
</evidence>
<evidence type="ECO:0000256" key="1">
    <source>
        <dbReference type="ARBA" id="ARBA00010577"/>
    </source>
</evidence>
<comment type="similarity">
    <text evidence="1 5">Belongs to the FlgD family.</text>
</comment>
<evidence type="ECO:0000313" key="8">
    <source>
        <dbReference type="EMBL" id="KRS11366.1"/>
    </source>
</evidence>
<keyword evidence="3 5" id="KW-1005">Bacterial flagellum biogenesis</keyword>
<dbReference type="Gene3D" id="2.30.30.910">
    <property type="match status" value="1"/>
</dbReference>
<proteinExistence type="inferred from homology"/>
<feature type="region of interest" description="Disordered" evidence="6">
    <location>
        <begin position="1"/>
        <end position="25"/>
    </location>
</feature>